<comment type="subcellular location">
    <subcellularLocation>
        <location evidence="1">Secreted</location>
    </subcellularLocation>
</comment>
<dbReference type="InterPro" id="IPR018511">
    <property type="entry name" value="Hemolysin-typ_Ca-bd_CS"/>
</dbReference>
<dbReference type="Gene3D" id="2.150.10.10">
    <property type="entry name" value="Serralysin-like metalloprotease, C-terminal"/>
    <property type="match status" value="2"/>
</dbReference>
<keyword evidence="2" id="KW-0964">Secreted</keyword>
<dbReference type="PROSITE" id="PS00330">
    <property type="entry name" value="HEMOLYSIN_CALCIUM"/>
    <property type="match status" value="1"/>
</dbReference>
<dbReference type="AlphaFoldDB" id="A0A1G7BY09"/>
<dbReference type="EMBL" id="FNAY01000001">
    <property type="protein sequence ID" value="SDE31978.1"/>
    <property type="molecule type" value="Genomic_DNA"/>
</dbReference>
<accession>A0A1G7BY09</accession>
<dbReference type="Proteomes" id="UP000183812">
    <property type="component" value="Unassembled WGS sequence"/>
</dbReference>
<feature type="region of interest" description="Disordered" evidence="3">
    <location>
        <begin position="106"/>
        <end position="153"/>
    </location>
</feature>
<evidence type="ECO:0000313" key="4">
    <source>
        <dbReference type="EMBL" id="SDE31978.1"/>
    </source>
</evidence>
<dbReference type="GO" id="GO:0005509">
    <property type="term" value="F:calcium ion binding"/>
    <property type="evidence" value="ECO:0007669"/>
    <property type="project" value="InterPro"/>
</dbReference>
<dbReference type="PANTHER" id="PTHR38340:SF1">
    <property type="entry name" value="S-LAYER PROTEIN"/>
    <property type="match status" value="1"/>
</dbReference>
<dbReference type="InterPro" id="IPR001343">
    <property type="entry name" value="Hemolysn_Ca-bd"/>
</dbReference>
<dbReference type="InterPro" id="IPR011049">
    <property type="entry name" value="Serralysin-like_metalloprot_C"/>
</dbReference>
<protein>
    <submittedName>
        <fullName evidence="4">Hemolysin-type calcium-binding repeat-containing protein</fullName>
    </submittedName>
</protein>
<organism evidence="4 5">
    <name type="scientific">Rhodobacter capsulatus</name>
    <name type="common">Rhodopseudomonas capsulata</name>
    <dbReference type="NCBI Taxonomy" id="1061"/>
    <lineage>
        <taxon>Bacteria</taxon>
        <taxon>Pseudomonadati</taxon>
        <taxon>Pseudomonadota</taxon>
        <taxon>Alphaproteobacteria</taxon>
        <taxon>Rhodobacterales</taxon>
        <taxon>Rhodobacter group</taxon>
        <taxon>Rhodobacter</taxon>
    </lineage>
</organism>
<proteinExistence type="predicted"/>
<feature type="compositionally biased region" description="Basic and acidic residues" evidence="3">
    <location>
        <begin position="143"/>
        <end position="152"/>
    </location>
</feature>
<dbReference type="SUPFAM" id="SSF51120">
    <property type="entry name" value="beta-Roll"/>
    <property type="match status" value="1"/>
</dbReference>
<reference evidence="4 5" key="1">
    <citation type="submission" date="2016-10" db="EMBL/GenBank/DDBJ databases">
        <authorList>
            <person name="de Groot N.N."/>
        </authorList>
    </citation>
    <scope>NUCLEOTIDE SEQUENCE [LARGE SCALE GENOMIC DNA]</scope>
    <source>
        <strain evidence="5">DSM 938 / 37b4</strain>
    </source>
</reference>
<evidence type="ECO:0000256" key="3">
    <source>
        <dbReference type="SAM" id="MobiDB-lite"/>
    </source>
</evidence>
<name>A0A1G7BY09_RHOCA</name>
<dbReference type="GO" id="GO:0005576">
    <property type="term" value="C:extracellular region"/>
    <property type="evidence" value="ECO:0007669"/>
    <property type="project" value="UniProtKB-SubCell"/>
</dbReference>
<evidence type="ECO:0000313" key="5">
    <source>
        <dbReference type="Proteomes" id="UP000183812"/>
    </source>
</evidence>
<dbReference type="PANTHER" id="PTHR38340">
    <property type="entry name" value="S-LAYER PROTEIN"/>
    <property type="match status" value="1"/>
</dbReference>
<evidence type="ECO:0000256" key="2">
    <source>
        <dbReference type="ARBA" id="ARBA00022525"/>
    </source>
</evidence>
<dbReference type="InterPro" id="IPR050557">
    <property type="entry name" value="RTX_toxin/Mannuronan_C5-epim"/>
</dbReference>
<dbReference type="PRINTS" id="PR00313">
    <property type="entry name" value="CABNDNGRPT"/>
</dbReference>
<gene>
    <name evidence="4" type="ORF">SAMN04244550_00106</name>
</gene>
<evidence type="ECO:0000256" key="1">
    <source>
        <dbReference type="ARBA" id="ARBA00004613"/>
    </source>
</evidence>
<sequence length="285" mass="28745">MLIRDDAFTADMEFRLDTVEGGVVAIVDGETVALFRGADLETLSEHLTLQDAADNSYTPDVPTPMIHGTDGADSLTGTAADEAIYAHLGADTVLAGAGNDTVSGGYGADDLRGQDGNDSLLGGAQDDRLDGGAGNDSLLGEDGNDRLSDRSGADLLDGGAGNDLLIATDDPASTAADTLLGGAGDDTLIGDLLDTMTGGEGADAFTTGYTSAGDSAPEVVVVTDFTVGTDRLVLEDVPADAVISIIDRDLGAVVRVNGADAFRLHGVAASDITLDMITVTPATAP</sequence>
<dbReference type="Pfam" id="PF00353">
    <property type="entry name" value="HemolysinCabind"/>
    <property type="match status" value="4"/>
</dbReference>